<evidence type="ECO:0000313" key="2">
    <source>
        <dbReference type="Proteomes" id="UP000823775"/>
    </source>
</evidence>
<sequence length="93" mass="10068">MKIPNCSYGSASGTRGYNVSKGFGSSAGRCSKVLTIIVIVLNEVATKIIMHKMVPEEFNMLLLEIVKCDILVGESTMDSWTQAVICIDGSKHT</sequence>
<name>A0ABS8SG72_DATST</name>
<comment type="caution">
    <text evidence="1">The sequence shown here is derived from an EMBL/GenBank/DDBJ whole genome shotgun (WGS) entry which is preliminary data.</text>
</comment>
<protein>
    <submittedName>
        <fullName evidence="1">Uncharacterized protein</fullName>
    </submittedName>
</protein>
<dbReference type="EMBL" id="JACEIK010000485">
    <property type="protein sequence ID" value="MCD7457901.1"/>
    <property type="molecule type" value="Genomic_DNA"/>
</dbReference>
<reference evidence="1 2" key="1">
    <citation type="journal article" date="2021" name="BMC Genomics">
        <title>Datura genome reveals duplications of psychoactive alkaloid biosynthetic genes and high mutation rate following tissue culture.</title>
        <authorList>
            <person name="Rajewski A."/>
            <person name="Carter-House D."/>
            <person name="Stajich J."/>
            <person name="Litt A."/>
        </authorList>
    </citation>
    <scope>NUCLEOTIDE SEQUENCE [LARGE SCALE GENOMIC DNA]</scope>
    <source>
        <strain evidence="1">AR-01</strain>
    </source>
</reference>
<gene>
    <name evidence="1" type="ORF">HAX54_036538</name>
</gene>
<accession>A0ABS8SG72</accession>
<dbReference type="Proteomes" id="UP000823775">
    <property type="component" value="Unassembled WGS sequence"/>
</dbReference>
<proteinExistence type="predicted"/>
<evidence type="ECO:0000313" key="1">
    <source>
        <dbReference type="EMBL" id="MCD7457901.1"/>
    </source>
</evidence>
<organism evidence="1 2">
    <name type="scientific">Datura stramonium</name>
    <name type="common">Jimsonweed</name>
    <name type="synonym">Common thornapple</name>
    <dbReference type="NCBI Taxonomy" id="4076"/>
    <lineage>
        <taxon>Eukaryota</taxon>
        <taxon>Viridiplantae</taxon>
        <taxon>Streptophyta</taxon>
        <taxon>Embryophyta</taxon>
        <taxon>Tracheophyta</taxon>
        <taxon>Spermatophyta</taxon>
        <taxon>Magnoliopsida</taxon>
        <taxon>eudicotyledons</taxon>
        <taxon>Gunneridae</taxon>
        <taxon>Pentapetalae</taxon>
        <taxon>asterids</taxon>
        <taxon>lamiids</taxon>
        <taxon>Solanales</taxon>
        <taxon>Solanaceae</taxon>
        <taxon>Solanoideae</taxon>
        <taxon>Datureae</taxon>
        <taxon>Datura</taxon>
    </lineage>
</organism>
<keyword evidence="2" id="KW-1185">Reference proteome</keyword>